<evidence type="ECO:0000256" key="1">
    <source>
        <dbReference type="SAM" id="MobiDB-lite"/>
    </source>
</evidence>
<comment type="caution">
    <text evidence="2">The sequence shown here is derived from an EMBL/GenBank/DDBJ whole genome shotgun (WGS) entry which is preliminary data.</text>
</comment>
<name>A0A7J7WQQ1_RHIFE</name>
<gene>
    <name evidence="2" type="ORF">mRhiFer1_008012</name>
</gene>
<feature type="region of interest" description="Disordered" evidence="1">
    <location>
        <begin position="160"/>
        <end position="189"/>
    </location>
</feature>
<reference evidence="2 3" key="1">
    <citation type="journal article" date="2020" name="Nature">
        <title>Six reference-quality genomes reveal evolution of bat adaptations.</title>
        <authorList>
            <person name="Jebb D."/>
            <person name="Huang Z."/>
            <person name="Pippel M."/>
            <person name="Hughes G.M."/>
            <person name="Lavrichenko K."/>
            <person name="Devanna P."/>
            <person name="Winkler S."/>
            <person name="Jermiin L.S."/>
            <person name="Skirmuntt E.C."/>
            <person name="Katzourakis A."/>
            <person name="Burkitt-Gray L."/>
            <person name="Ray D.A."/>
            <person name="Sullivan K.A.M."/>
            <person name="Roscito J.G."/>
            <person name="Kirilenko B.M."/>
            <person name="Davalos L.M."/>
            <person name="Corthals A.P."/>
            <person name="Power M.L."/>
            <person name="Jones G."/>
            <person name="Ransome R.D."/>
            <person name="Dechmann D.K.N."/>
            <person name="Locatelli A.G."/>
            <person name="Puechmaille S.J."/>
            <person name="Fedrigo O."/>
            <person name="Jarvis E.D."/>
            <person name="Hiller M."/>
            <person name="Vernes S.C."/>
            <person name="Myers E.W."/>
            <person name="Teeling E.C."/>
        </authorList>
    </citation>
    <scope>NUCLEOTIDE SEQUENCE [LARGE SCALE GENOMIC DNA]</scope>
    <source>
        <strain evidence="2">MRhiFer1</strain>
        <tissue evidence="2">Lung</tissue>
    </source>
</reference>
<accession>A0A7J7WQQ1</accession>
<dbReference type="AlphaFoldDB" id="A0A7J7WQQ1"/>
<sequence>MLGTGMEAQARLAGPQGHGQLPACLGMRQSEPFLLSWAYSHTYPRSKEKMTAVPKGLSQKLQGPSKWSWDLGWWGSVGVPSSLGPTVGDSRKAGEQVQLGFLLSSVPLPAYWAIWSLPPPPGGGVFSLPTTTKTVTPLCFPGQVGDAGFRKTGAVDSGRILGGDPKGIGGNRGETGIPAPDPQTCNPTLPRRMQRHACTVLRVRQLPWGA</sequence>
<dbReference type="Proteomes" id="UP000585614">
    <property type="component" value="Unassembled WGS sequence"/>
</dbReference>
<protein>
    <submittedName>
        <fullName evidence="2">Uncharacterized protein</fullName>
    </submittedName>
</protein>
<proteinExistence type="predicted"/>
<organism evidence="2 3">
    <name type="scientific">Rhinolophus ferrumequinum</name>
    <name type="common">Greater horseshoe bat</name>
    <dbReference type="NCBI Taxonomy" id="59479"/>
    <lineage>
        <taxon>Eukaryota</taxon>
        <taxon>Metazoa</taxon>
        <taxon>Chordata</taxon>
        <taxon>Craniata</taxon>
        <taxon>Vertebrata</taxon>
        <taxon>Euteleostomi</taxon>
        <taxon>Mammalia</taxon>
        <taxon>Eutheria</taxon>
        <taxon>Laurasiatheria</taxon>
        <taxon>Chiroptera</taxon>
        <taxon>Yinpterochiroptera</taxon>
        <taxon>Rhinolophoidea</taxon>
        <taxon>Rhinolophidae</taxon>
        <taxon>Rhinolophinae</taxon>
        <taxon>Rhinolophus</taxon>
    </lineage>
</organism>
<evidence type="ECO:0000313" key="2">
    <source>
        <dbReference type="EMBL" id="KAF6339733.1"/>
    </source>
</evidence>
<feature type="compositionally biased region" description="Gly residues" evidence="1">
    <location>
        <begin position="160"/>
        <end position="173"/>
    </location>
</feature>
<dbReference type="EMBL" id="JACAGC010000010">
    <property type="protein sequence ID" value="KAF6339733.1"/>
    <property type="molecule type" value="Genomic_DNA"/>
</dbReference>
<evidence type="ECO:0000313" key="3">
    <source>
        <dbReference type="Proteomes" id="UP000585614"/>
    </source>
</evidence>